<reference evidence="2" key="1">
    <citation type="submission" date="2016-11" db="EMBL/GenBank/DDBJ databases">
        <authorList>
            <person name="Jaros S."/>
            <person name="Januszkiewicz K."/>
            <person name="Wedrychowicz H."/>
        </authorList>
    </citation>
    <scope>NUCLEOTIDE SEQUENCE [LARGE SCALE GENOMIC DNA]</scope>
    <source>
        <strain evidence="2">DSM 7057</strain>
    </source>
</reference>
<proteinExistence type="predicted"/>
<dbReference type="Proteomes" id="UP000182680">
    <property type="component" value="Unassembled WGS sequence"/>
</dbReference>
<name>A0AA94HR30_DESDE</name>
<evidence type="ECO:0000313" key="2">
    <source>
        <dbReference type="Proteomes" id="UP000182680"/>
    </source>
</evidence>
<dbReference type="AlphaFoldDB" id="A0AA94HR30"/>
<evidence type="ECO:0000313" key="1">
    <source>
        <dbReference type="EMBL" id="SFW21587.1"/>
    </source>
</evidence>
<gene>
    <name evidence="1" type="ORF">SAMN02910291_00429</name>
</gene>
<dbReference type="RefSeq" id="WP_012625431.1">
    <property type="nucleotide sequence ID" value="NZ_FPIW01000004.1"/>
</dbReference>
<organism evidence="1 2">
    <name type="scientific">Desulfovibrio desulfuricans</name>
    <dbReference type="NCBI Taxonomy" id="876"/>
    <lineage>
        <taxon>Bacteria</taxon>
        <taxon>Pseudomonadati</taxon>
        <taxon>Thermodesulfobacteriota</taxon>
        <taxon>Desulfovibrionia</taxon>
        <taxon>Desulfovibrionales</taxon>
        <taxon>Desulfovibrionaceae</taxon>
        <taxon>Desulfovibrio</taxon>
    </lineage>
</organism>
<evidence type="ECO:0008006" key="3">
    <source>
        <dbReference type="Google" id="ProtNLM"/>
    </source>
</evidence>
<accession>A0AA94HR30</accession>
<dbReference type="EMBL" id="FPIW01000004">
    <property type="protein sequence ID" value="SFW21587.1"/>
    <property type="molecule type" value="Genomic_DNA"/>
</dbReference>
<dbReference type="OMA" id="AWKYWLG"/>
<protein>
    <recommendedName>
        <fullName evidence="3">Lipoprotein</fullName>
    </recommendedName>
</protein>
<comment type="caution">
    <text evidence="1">The sequence shown here is derived from an EMBL/GenBank/DDBJ whole genome shotgun (WGS) entry which is preliminary data.</text>
</comment>
<sequence length="219" mass="24382">MHNRLNILLLVILSLAVVLGACSKRPRSTADVPRNLSSAYTITVVPFTQPVNASQLIMGRIPENQGRIPDDMLTALDMRLRHVLTTQTSRQYKFISQRTLPKNATAFHSSEQPQALPLWVAYGKKQGAQLLLIPQVLDWHEREGSKAGVTQSAHVRVEFFLLRVDAGSIMDRSVFEEQQVGLTENLLNVGSFLKRKGQWVTAEELTVDGISKAVKDLGL</sequence>
<dbReference type="PROSITE" id="PS51257">
    <property type="entry name" value="PROKAR_LIPOPROTEIN"/>
    <property type="match status" value="1"/>
</dbReference>